<evidence type="ECO:0000259" key="8">
    <source>
        <dbReference type="SMART" id="SM00858"/>
    </source>
</evidence>
<dbReference type="CDD" id="cd11614">
    <property type="entry name" value="SAF_CpaB_FlgA_like"/>
    <property type="match status" value="1"/>
</dbReference>
<dbReference type="EMBL" id="JAAVXB010000002">
    <property type="protein sequence ID" value="NKF21749.1"/>
    <property type="molecule type" value="Genomic_DNA"/>
</dbReference>
<dbReference type="Gene3D" id="2.30.30.760">
    <property type="match status" value="1"/>
</dbReference>
<evidence type="ECO:0000256" key="1">
    <source>
        <dbReference type="ARBA" id="ARBA00004418"/>
    </source>
</evidence>
<dbReference type="InterPro" id="IPR041231">
    <property type="entry name" value="FlgA_N"/>
</dbReference>
<keyword evidence="4 7" id="KW-0732">Signal</keyword>
<proteinExistence type="inferred from homology"/>
<comment type="similarity">
    <text evidence="2 7">Belongs to the FlgA family.</text>
</comment>
<comment type="caution">
    <text evidence="9">The sequence shown here is derived from an EMBL/GenBank/DDBJ whole genome shotgun (WGS) entry which is preliminary data.</text>
</comment>
<feature type="signal peptide" evidence="7">
    <location>
        <begin position="1"/>
        <end position="22"/>
    </location>
</feature>
<keyword evidence="9" id="KW-0282">Flagellum</keyword>
<dbReference type="Pfam" id="PF17656">
    <property type="entry name" value="ChapFlgA_N"/>
    <property type="match status" value="1"/>
</dbReference>
<comment type="subcellular location">
    <subcellularLocation>
        <location evidence="1 7">Periplasm</location>
    </subcellularLocation>
</comment>
<dbReference type="PANTHER" id="PTHR36307:SF1">
    <property type="entry name" value="FLAGELLA BASAL BODY P-RING FORMATION PROTEIN FLGA"/>
    <property type="match status" value="1"/>
</dbReference>
<keyword evidence="9" id="KW-0969">Cilium</keyword>
<dbReference type="PANTHER" id="PTHR36307">
    <property type="entry name" value="FLAGELLA BASAL BODY P-RING FORMATION PROTEIN FLGA"/>
    <property type="match status" value="1"/>
</dbReference>
<dbReference type="GO" id="GO:0042597">
    <property type="term" value="C:periplasmic space"/>
    <property type="evidence" value="ECO:0007669"/>
    <property type="project" value="UniProtKB-SubCell"/>
</dbReference>
<evidence type="ECO:0000256" key="4">
    <source>
        <dbReference type="ARBA" id="ARBA00022729"/>
    </source>
</evidence>
<evidence type="ECO:0000256" key="3">
    <source>
        <dbReference type="ARBA" id="ARBA00014754"/>
    </source>
</evidence>
<dbReference type="GO" id="GO:0044780">
    <property type="term" value="P:bacterial-type flagellum assembly"/>
    <property type="evidence" value="ECO:0007669"/>
    <property type="project" value="InterPro"/>
</dbReference>
<accession>A0A969W8B0</accession>
<keyword evidence="10" id="KW-1185">Reference proteome</keyword>
<dbReference type="InterPro" id="IPR039246">
    <property type="entry name" value="Flagellar_FlgA"/>
</dbReference>
<dbReference type="InterPro" id="IPR017585">
    <property type="entry name" value="SAF_FlgA"/>
</dbReference>
<dbReference type="Gene3D" id="3.90.1210.10">
    <property type="entry name" value="Antifreeze-like/N-acetylneuraminic acid synthase C-terminal domain"/>
    <property type="match status" value="1"/>
</dbReference>
<gene>
    <name evidence="9" type="primary">flgA</name>
    <name evidence="9" type="ORF">G7Y82_05420</name>
</gene>
<reference evidence="9" key="1">
    <citation type="submission" date="2020-03" db="EMBL/GenBank/DDBJ databases">
        <title>Solimonas marina sp. nov., isolated from deep seawater of the Pacific Ocean.</title>
        <authorList>
            <person name="Liu X."/>
            <person name="Lai Q."/>
            <person name="Sun F."/>
            <person name="Gai Y."/>
            <person name="Li G."/>
            <person name="Shao Z."/>
        </authorList>
    </citation>
    <scope>NUCLEOTIDE SEQUENCE</scope>
    <source>
        <strain evidence="9">C16B3</strain>
    </source>
</reference>
<sequence>MKLFRQSLLLLSALATSLPALAQDASESLDRIRAVAEAAVRQSLPASADVSADGIDTRLRLPACGTRPQAESGPIRGAATSVNVRCEKPSAWSIYVPVRIKDIRPVLVLTRAVQRGEAVTPDLLRPEQRDVATLPFGYLVDPDKLAQSEFRRPIGAGQALSPTDVQPERCVRRGELVMLIGRAAGIEVRAEGKALADGGRGSRIRVQNTNSRRIVEGTITGPGRVEM</sequence>
<dbReference type="NCBIfam" id="TIGR03170">
    <property type="entry name" value="flgA_cterm"/>
    <property type="match status" value="1"/>
</dbReference>
<dbReference type="RefSeq" id="WP_168146986.1">
    <property type="nucleotide sequence ID" value="NZ_JAAVXB010000002.1"/>
</dbReference>
<feature type="chain" id="PRO_5038161442" description="Flagella basal body P-ring formation protein FlgA" evidence="7">
    <location>
        <begin position="23"/>
        <end position="227"/>
    </location>
</feature>
<keyword evidence="5 7" id="KW-0574">Periplasm</keyword>
<keyword evidence="9" id="KW-0966">Cell projection</keyword>
<dbReference type="InterPro" id="IPR013974">
    <property type="entry name" value="SAF"/>
</dbReference>
<dbReference type="Proteomes" id="UP000653472">
    <property type="component" value="Unassembled WGS sequence"/>
</dbReference>
<organism evidence="9 10">
    <name type="scientific">Solimonas marina</name>
    <dbReference type="NCBI Taxonomy" id="2714601"/>
    <lineage>
        <taxon>Bacteria</taxon>
        <taxon>Pseudomonadati</taxon>
        <taxon>Pseudomonadota</taxon>
        <taxon>Gammaproteobacteria</taxon>
        <taxon>Nevskiales</taxon>
        <taxon>Nevskiaceae</taxon>
        <taxon>Solimonas</taxon>
    </lineage>
</organism>
<evidence type="ECO:0000256" key="2">
    <source>
        <dbReference type="ARBA" id="ARBA00010474"/>
    </source>
</evidence>
<evidence type="ECO:0000313" key="9">
    <source>
        <dbReference type="EMBL" id="NKF21749.1"/>
    </source>
</evidence>
<dbReference type="Pfam" id="PF13144">
    <property type="entry name" value="ChapFlgA"/>
    <property type="match status" value="1"/>
</dbReference>
<evidence type="ECO:0000256" key="7">
    <source>
        <dbReference type="RuleBase" id="RU362063"/>
    </source>
</evidence>
<keyword evidence="7" id="KW-1005">Bacterial flagellum biogenesis</keyword>
<dbReference type="AlphaFoldDB" id="A0A969W8B0"/>
<evidence type="ECO:0000256" key="5">
    <source>
        <dbReference type="ARBA" id="ARBA00022764"/>
    </source>
</evidence>
<name>A0A969W8B0_9GAMM</name>
<dbReference type="SMART" id="SM00858">
    <property type="entry name" value="SAF"/>
    <property type="match status" value="1"/>
</dbReference>
<evidence type="ECO:0000313" key="10">
    <source>
        <dbReference type="Proteomes" id="UP000653472"/>
    </source>
</evidence>
<evidence type="ECO:0000256" key="6">
    <source>
        <dbReference type="ARBA" id="ARBA00025643"/>
    </source>
</evidence>
<feature type="domain" description="SAF" evidence="8">
    <location>
        <begin position="104"/>
        <end position="166"/>
    </location>
</feature>
<protein>
    <recommendedName>
        <fullName evidence="3 7">Flagella basal body P-ring formation protein FlgA</fullName>
    </recommendedName>
</protein>
<comment type="function">
    <text evidence="6 7">Involved in the assembly process of the P-ring formation. It may associate with FlgF on the rod constituting a structure essential for the P-ring assembly or may act as a modulator protein for the P-ring assembly.</text>
</comment>